<feature type="compositionally biased region" description="Polar residues" evidence="1">
    <location>
        <begin position="325"/>
        <end position="337"/>
    </location>
</feature>
<proteinExistence type="predicted"/>
<reference evidence="2 3" key="1">
    <citation type="journal article" date="2018" name="Environ. Microbiol.">
        <title>Ecological and genomic features of two widespread freshwater picocyanobacteria.</title>
        <authorList>
            <person name="Cabello-Yeves P.J."/>
            <person name="Picazo A."/>
            <person name="Camacho A."/>
            <person name="Callieri C."/>
            <person name="Rosselli R."/>
            <person name="Roda-Garcia J.J."/>
            <person name="Coutinho F.H."/>
            <person name="Rodriguez-Valera F."/>
        </authorList>
    </citation>
    <scope>NUCLEOTIDE SEQUENCE [LARGE SCALE GENOMIC DNA]</scope>
    <source>
        <strain evidence="2 3">Tous</strain>
    </source>
</reference>
<dbReference type="AlphaFoldDB" id="A0A2P7MUK8"/>
<feature type="compositionally biased region" description="Pro residues" evidence="1">
    <location>
        <begin position="340"/>
        <end position="352"/>
    </location>
</feature>
<evidence type="ECO:0000313" key="2">
    <source>
        <dbReference type="EMBL" id="PSJ04887.1"/>
    </source>
</evidence>
<protein>
    <submittedName>
        <fullName evidence="2">Uncharacterized protein</fullName>
    </submittedName>
</protein>
<sequence length="400" mass="42250">MAERQPQVSIQIPLDGSDLPGGPVKLQVQVRDWPLVDAGVLGLGPHLVVQVDDLPPQRLTTSLSGQFPTRLDAELPPLGPGSHRLTAYAAKPWGEVVKSPGAWDQVRVNRVAANPLATPQLGTPQLIGVSTADLAGREPVLLDWLLLDAPLQGLRNNDGSWRLRVTVNGDSFLVDQNSPLWLKGWHSGSNSVLMELVDGRGAPLNPPFNTLVSEVTINGSSPTPSWQRGRLDASELAQLLGEEPATPAAPEPEPKPVPEEPAAAIEINPPTASEPQTVAEPLPATEPQSPLEPEASPETEPLPEPGQLDPEQLLELEPTVEAELTESSQQDAPQAESTPVMPPQAIPAPTPAPTTRAPTDRLSASTNLGGSARSQLNPDGSLLKPKAPGPMAGLRQKLGT</sequence>
<feature type="compositionally biased region" description="Acidic residues" evidence="1">
    <location>
        <begin position="312"/>
        <end position="324"/>
    </location>
</feature>
<evidence type="ECO:0000313" key="3">
    <source>
        <dbReference type="Proteomes" id="UP000243002"/>
    </source>
</evidence>
<dbReference type="EMBL" id="PXXO01000009">
    <property type="protein sequence ID" value="PSJ04887.1"/>
    <property type="molecule type" value="Genomic_DNA"/>
</dbReference>
<dbReference type="Proteomes" id="UP000243002">
    <property type="component" value="Unassembled WGS sequence"/>
</dbReference>
<evidence type="ECO:0000256" key="1">
    <source>
        <dbReference type="SAM" id="MobiDB-lite"/>
    </source>
</evidence>
<feature type="compositionally biased region" description="Polar residues" evidence="1">
    <location>
        <begin position="362"/>
        <end position="378"/>
    </location>
</feature>
<keyword evidence="3" id="KW-1185">Reference proteome</keyword>
<organism evidence="2 3">
    <name type="scientific">Cyanobium usitatum str. Tous</name>
    <dbReference type="NCBI Taxonomy" id="2116684"/>
    <lineage>
        <taxon>Bacteria</taxon>
        <taxon>Bacillati</taxon>
        <taxon>Cyanobacteriota</taxon>
        <taxon>Cyanophyceae</taxon>
        <taxon>Synechococcales</taxon>
        <taxon>Prochlorococcaceae</taxon>
        <taxon>Cyanobium</taxon>
    </lineage>
</organism>
<feature type="region of interest" description="Disordered" evidence="1">
    <location>
        <begin position="272"/>
        <end position="400"/>
    </location>
</feature>
<accession>A0A2P7MUK8</accession>
<gene>
    <name evidence="2" type="ORF">C7K55_09120</name>
</gene>
<comment type="caution">
    <text evidence="2">The sequence shown here is derived from an EMBL/GenBank/DDBJ whole genome shotgun (WGS) entry which is preliminary data.</text>
</comment>
<dbReference type="OrthoDB" id="421804at2"/>
<name>A0A2P7MUK8_9CYAN</name>